<dbReference type="Gene3D" id="1.10.10.10">
    <property type="entry name" value="Winged helix-like DNA-binding domain superfamily/Winged helix DNA-binding domain"/>
    <property type="match status" value="1"/>
</dbReference>
<dbReference type="InterPro" id="IPR050707">
    <property type="entry name" value="HTH_MetabolicPath_Reg"/>
</dbReference>
<protein>
    <submittedName>
        <fullName evidence="6">IclR family transcriptional regulator</fullName>
    </submittedName>
</protein>
<reference evidence="6 7" key="1">
    <citation type="submission" date="2020-08" db="EMBL/GenBank/DDBJ databases">
        <title>Genome public.</title>
        <authorList>
            <person name="Liu C."/>
            <person name="Sun Q."/>
        </authorList>
    </citation>
    <scope>NUCLEOTIDE SEQUENCE [LARGE SCALE GENOMIC DNA]</scope>
    <source>
        <strain evidence="6 7">M2</strain>
    </source>
</reference>
<evidence type="ECO:0000313" key="6">
    <source>
        <dbReference type="EMBL" id="MBC5695294.1"/>
    </source>
</evidence>
<dbReference type="Proteomes" id="UP000641741">
    <property type="component" value="Unassembled WGS sequence"/>
</dbReference>
<dbReference type="InterPro" id="IPR029016">
    <property type="entry name" value="GAF-like_dom_sf"/>
</dbReference>
<dbReference type="PANTHER" id="PTHR30136">
    <property type="entry name" value="HELIX-TURN-HELIX TRANSCRIPTIONAL REGULATOR, ICLR FAMILY"/>
    <property type="match status" value="1"/>
</dbReference>
<dbReference type="EMBL" id="JACOPK010000004">
    <property type="protein sequence ID" value="MBC5695294.1"/>
    <property type="molecule type" value="Genomic_DNA"/>
</dbReference>
<evidence type="ECO:0000313" key="7">
    <source>
        <dbReference type="Proteomes" id="UP000641741"/>
    </source>
</evidence>
<dbReference type="SUPFAM" id="SSF55781">
    <property type="entry name" value="GAF domain-like"/>
    <property type="match status" value="1"/>
</dbReference>
<feature type="domain" description="IclR-ED" evidence="5">
    <location>
        <begin position="70"/>
        <end position="254"/>
    </location>
</feature>
<keyword evidence="2" id="KW-0238">DNA-binding</keyword>
<dbReference type="PROSITE" id="PS51078">
    <property type="entry name" value="ICLR_ED"/>
    <property type="match status" value="1"/>
</dbReference>
<dbReference type="InterPro" id="IPR036388">
    <property type="entry name" value="WH-like_DNA-bd_sf"/>
</dbReference>
<keyword evidence="7" id="KW-1185">Reference proteome</keyword>
<evidence type="ECO:0000259" key="4">
    <source>
        <dbReference type="PROSITE" id="PS51077"/>
    </source>
</evidence>
<proteinExistence type="predicted"/>
<comment type="caution">
    <text evidence="6">The sequence shown here is derived from an EMBL/GenBank/DDBJ whole genome shotgun (WGS) entry which is preliminary data.</text>
</comment>
<evidence type="ECO:0000256" key="3">
    <source>
        <dbReference type="ARBA" id="ARBA00023163"/>
    </source>
</evidence>
<dbReference type="InterPro" id="IPR005471">
    <property type="entry name" value="Tscrpt_reg_IclR_N"/>
</dbReference>
<dbReference type="Pfam" id="PF09339">
    <property type="entry name" value="HTH_IclR"/>
    <property type="match status" value="1"/>
</dbReference>
<dbReference type="SUPFAM" id="SSF46785">
    <property type="entry name" value="Winged helix' DNA-binding domain"/>
    <property type="match status" value="1"/>
</dbReference>
<name>A0ABR7GLW0_9FIRM</name>
<accession>A0ABR7GLW0</accession>
<evidence type="ECO:0000259" key="5">
    <source>
        <dbReference type="PROSITE" id="PS51078"/>
    </source>
</evidence>
<dbReference type="Gene3D" id="3.30.450.40">
    <property type="match status" value="1"/>
</dbReference>
<evidence type="ECO:0000256" key="2">
    <source>
        <dbReference type="ARBA" id="ARBA00023125"/>
    </source>
</evidence>
<dbReference type="InterPro" id="IPR036390">
    <property type="entry name" value="WH_DNA-bd_sf"/>
</dbReference>
<feature type="domain" description="HTH iclR-type" evidence="4">
    <location>
        <begin position="7"/>
        <end position="69"/>
    </location>
</feature>
<keyword evidence="3" id="KW-0804">Transcription</keyword>
<sequence>MAEHSPVQSLDRAFDLLEILCRSRGGMTIGALSAETGLHKSTVHRLLTSMCMRGYVQRDAETSMYRAGMRLCEMSSYIVDNLDVVDRARAVLERLGRETDETVHLVMRDERDVVYIHKIDGGNSAIRMFSRIGMRLPLYCTGVGKAILATWPRSEARAVWEASDVYAWTENTITDEEAFFREIDKVRQLGYALDNEENEVGVRCIAAAIPDYRGRAFYAISLSAPTARMADERIMQLRGPLLRASRDIAQALGGSTGR</sequence>
<keyword evidence="1" id="KW-0805">Transcription regulation</keyword>
<dbReference type="RefSeq" id="WP_118684524.1">
    <property type="nucleotide sequence ID" value="NZ_JACOPK010000004.1"/>
</dbReference>
<dbReference type="Pfam" id="PF01614">
    <property type="entry name" value="IclR_C"/>
    <property type="match status" value="1"/>
</dbReference>
<dbReference type="PROSITE" id="PS51077">
    <property type="entry name" value="HTH_ICLR"/>
    <property type="match status" value="1"/>
</dbReference>
<dbReference type="SMART" id="SM00346">
    <property type="entry name" value="HTH_ICLR"/>
    <property type="match status" value="1"/>
</dbReference>
<evidence type="ECO:0000256" key="1">
    <source>
        <dbReference type="ARBA" id="ARBA00023015"/>
    </source>
</evidence>
<dbReference type="PANTHER" id="PTHR30136:SF35">
    <property type="entry name" value="HTH-TYPE TRANSCRIPTIONAL REGULATOR RV1719"/>
    <property type="match status" value="1"/>
</dbReference>
<gene>
    <name evidence="6" type="ORF">H8S02_04960</name>
</gene>
<dbReference type="InterPro" id="IPR014757">
    <property type="entry name" value="Tscrpt_reg_IclR_C"/>
</dbReference>
<organism evidence="6 7">
    <name type="scientific">Agathobaculum hominis</name>
    <dbReference type="NCBI Taxonomy" id="2763014"/>
    <lineage>
        <taxon>Bacteria</taxon>
        <taxon>Bacillati</taxon>
        <taxon>Bacillota</taxon>
        <taxon>Clostridia</taxon>
        <taxon>Eubacteriales</taxon>
        <taxon>Butyricicoccaceae</taxon>
        <taxon>Agathobaculum</taxon>
    </lineage>
</organism>